<dbReference type="InterPro" id="IPR008979">
    <property type="entry name" value="Galactose-bd-like_sf"/>
</dbReference>
<dbReference type="CDD" id="cd00057">
    <property type="entry name" value="FA58C"/>
    <property type="match status" value="1"/>
</dbReference>
<keyword evidence="7" id="KW-1133">Transmembrane helix</keyword>
<evidence type="ECO:0000256" key="3">
    <source>
        <dbReference type="ARBA" id="ARBA00022692"/>
    </source>
</evidence>
<accession>A0AAW0N512</accession>
<dbReference type="PANTHER" id="PTHR24543">
    <property type="entry name" value="MULTICOPPER OXIDASE-RELATED"/>
    <property type="match status" value="1"/>
</dbReference>
<keyword evidence="9" id="KW-1015">Disulfide bond</keyword>
<dbReference type="PANTHER" id="PTHR24543:SF291">
    <property type="entry name" value="SMOKE ALARM, ISOFORM D"/>
    <property type="match status" value="1"/>
</dbReference>
<dbReference type="GO" id="GO:0005886">
    <property type="term" value="C:plasma membrane"/>
    <property type="evidence" value="ECO:0007669"/>
    <property type="project" value="UniProtKB-SubCell"/>
</dbReference>
<protein>
    <recommendedName>
        <fullName evidence="13">F5/8 type C domain-containing protein</fullName>
    </recommendedName>
</protein>
<keyword evidence="3" id="KW-0812">Transmembrane</keyword>
<dbReference type="SUPFAM" id="SSF49785">
    <property type="entry name" value="Galactose-binding domain-like"/>
    <property type="match status" value="1"/>
</dbReference>
<keyword evidence="4" id="KW-0732">Signal</keyword>
<comment type="caution">
    <text evidence="14">The sequence shown here is derived from an EMBL/GenBank/DDBJ whole genome shotgun (WGS) entry which is preliminary data.</text>
</comment>
<keyword evidence="8" id="KW-0472">Membrane</keyword>
<evidence type="ECO:0000256" key="10">
    <source>
        <dbReference type="ARBA" id="ARBA00023170"/>
    </source>
</evidence>
<comment type="similarity">
    <text evidence="12">Belongs to the protein kinase superfamily. Tyr protein kinase family. Insulin receptor subfamily.</text>
</comment>
<sequence>MLCYGLKGETGGYNRKHMQWDMERSVWRRRSNHVAELRLRSNTLNNLSAPLALVRLSSAGAVILPLLKCLCCFWPLMKSRKCLMLHTNRWALGQKQVHVLEMKRDMHFLLLLSLLGLASSQVNPGVCRYPLGMSGGQIQDEDISASSQWSESTAARYGRLDFEEGDGAWCPEITVEPDHLKEFLQIDLRSLHFISLVGTQGRHAGGIGNEFAQMYKIKYSRDGSRWISWRNRQGKQVIEGNRNAYDIVLKDLEPPIVARLYALCL</sequence>
<evidence type="ECO:0000259" key="13">
    <source>
        <dbReference type="PROSITE" id="PS50022"/>
    </source>
</evidence>
<dbReference type="Gene3D" id="2.60.120.260">
    <property type="entry name" value="Galactose-binding domain-like"/>
    <property type="match status" value="1"/>
</dbReference>
<evidence type="ECO:0000256" key="4">
    <source>
        <dbReference type="ARBA" id="ARBA00022729"/>
    </source>
</evidence>
<evidence type="ECO:0000256" key="2">
    <source>
        <dbReference type="ARBA" id="ARBA00022475"/>
    </source>
</evidence>
<evidence type="ECO:0000256" key="9">
    <source>
        <dbReference type="ARBA" id="ARBA00023157"/>
    </source>
</evidence>
<evidence type="ECO:0000256" key="8">
    <source>
        <dbReference type="ARBA" id="ARBA00023136"/>
    </source>
</evidence>
<keyword evidence="10" id="KW-0675">Receptor</keyword>
<dbReference type="GO" id="GO:0005524">
    <property type="term" value="F:ATP binding"/>
    <property type="evidence" value="ECO:0007669"/>
    <property type="project" value="UniProtKB-KW"/>
</dbReference>
<keyword evidence="6" id="KW-0067">ATP-binding</keyword>
<dbReference type="Pfam" id="PF00754">
    <property type="entry name" value="F5_F8_type_C"/>
    <property type="match status" value="1"/>
</dbReference>
<organism evidence="14 15">
    <name type="scientific">Mugilogobius chulae</name>
    <name type="common">yellowstripe goby</name>
    <dbReference type="NCBI Taxonomy" id="88201"/>
    <lineage>
        <taxon>Eukaryota</taxon>
        <taxon>Metazoa</taxon>
        <taxon>Chordata</taxon>
        <taxon>Craniata</taxon>
        <taxon>Vertebrata</taxon>
        <taxon>Euteleostomi</taxon>
        <taxon>Actinopterygii</taxon>
        <taxon>Neopterygii</taxon>
        <taxon>Teleostei</taxon>
        <taxon>Neoteleostei</taxon>
        <taxon>Acanthomorphata</taxon>
        <taxon>Gobiaria</taxon>
        <taxon>Gobiiformes</taxon>
        <taxon>Gobioidei</taxon>
        <taxon>Gobiidae</taxon>
        <taxon>Gobionellinae</taxon>
        <taxon>Mugilogobius</taxon>
    </lineage>
</organism>
<dbReference type="InterPro" id="IPR000421">
    <property type="entry name" value="FA58C"/>
</dbReference>
<dbReference type="Proteomes" id="UP001460270">
    <property type="component" value="Unassembled WGS sequence"/>
</dbReference>
<evidence type="ECO:0000313" key="15">
    <source>
        <dbReference type="Proteomes" id="UP001460270"/>
    </source>
</evidence>
<dbReference type="FunFam" id="2.60.120.260:FF:000007">
    <property type="entry name" value="Discoidin domain receptor tyrosine kinase 1"/>
    <property type="match status" value="1"/>
</dbReference>
<evidence type="ECO:0000256" key="6">
    <source>
        <dbReference type="ARBA" id="ARBA00022840"/>
    </source>
</evidence>
<name>A0AAW0N512_9GOBI</name>
<evidence type="ECO:0000256" key="7">
    <source>
        <dbReference type="ARBA" id="ARBA00022989"/>
    </source>
</evidence>
<dbReference type="PROSITE" id="PS50022">
    <property type="entry name" value="FA58C_3"/>
    <property type="match status" value="1"/>
</dbReference>
<dbReference type="PROSITE" id="PS01285">
    <property type="entry name" value="FA58C_1"/>
    <property type="match status" value="1"/>
</dbReference>
<evidence type="ECO:0000256" key="12">
    <source>
        <dbReference type="ARBA" id="ARBA00061639"/>
    </source>
</evidence>
<dbReference type="AlphaFoldDB" id="A0AAW0N512"/>
<gene>
    <name evidence="14" type="ORF">WMY93_024777</name>
</gene>
<evidence type="ECO:0000313" key="14">
    <source>
        <dbReference type="EMBL" id="KAK7889217.1"/>
    </source>
</evidence>
<evidence type="ECO:0000256" key="1">
    <source>
        <dbReference type="ARBA" id="ARBA00004251"/>
    </source>
</evidence>
<comment type="subcellular location">
    <subcellularLocation>
        <location evidence="1">Cell membrane</location>
        <topology evidence="1">Single-pass type I membrane protein</topology>
    </subcellularLocation>
</comment>
<feature type="domain" description="F5/8 type C" evidence="13">
    <location>
        <begin position="127"/>
        <end position="265"/>
    </location>
</feature>
<evidence type="ECO:0000256" key="5">
    <source>
        <dbReference type="ARBA" id="ARBA00022741"/>
    </source>
</evidence>
<keyword evidence="11" id="KW-0325">Glycoprotein</keyword>
<evidence type="ECO:0000256" key="11">
    <source>
        <dbReference type="ARBA" id="ARBA00023180"/>
    </source>
</evidence>
<keyword evidence="5" id="KW-0547">Nucleotide-binding</keyword>
<reference evidence="15" key="1">
    <citation type="submission" date="2024-04" db="EMBL/GenBank/DDBJ databases">
        <title>Salinicola lusitanus LLJ914,a marine bacterium isolated from the Okinawa Trough.</title>
        <authorList>
            <person name="Li J."/>
        </authorList>
    </citation>
    <scope>NUCLEOTIDE SEQUENCE [LARGE SCALE GENOMIC DNA]</scope>
</reference>
<keyword evidence="2" id="KW-1003">Cell membrane</keyword>
<proteinExistence type="inferred from homology"/>
<dbReference type="EMBL" id="JBBPFD010000018">
    <property type="protein sequence ID" value="KAK7889217.1"/>
    <property type="molecule type" value="Genomic_DNA"/>
</dbReference>
<dbReference type="SMART" id="SM00231">
    <property type="entry name" value="FA58C"/>
    <property type="match status" value="1"/>
</dbReference>
<keyword evidence="15" id="KW-1185">Reference proteome</keyword>